<accession>A0A5B6VWM9</accession>
<reference evidence="2" key="1">
    <citation type="journal article" date="2019" name="Plant Biotechnol. J.">
        <title>Genome sequencing of the Australian wild diploid species Gossypium australe highlights disease resistance and delayed gland morphogenesis.</title>
        <authorList>
            <person name="Cai Y."/>
            <person name="Cai X."/>
            <person name="Wang Q."/>
            <person name="Wang P."/>
            <person name="Zhang Y."/>
            <person name="Cai C."/>
            <person name="Xu Y."/>
            <person name="Wang K."/>
            <person name="Zhou Z."/>
            <person name="Wang C."/>
            <person name="Geng S."/>
            <person name="Li B."/>
            <person name="Dong Q."/>
            <person name="Hou Y."/>
            <person name="Wang H."/>
            <person name="Ai P."/>
            <person name="Liu Z."/>
            <person name="Yi F."/>
            <person name="Sun M."/>
            <person name="An G."/>
            <person name="Cheng J."/>
            <person name="Zhang Y."/>
            <person name="Shi Q."/>
            <person name="Xie Y."/>
            <person name="Shi X."/>
            <person name="Chang Y."/>
            <person name="Huang F."/>
            <person name="Chen Y."/>
            <person name="Hong S."/>
            <person name="Mi L."/>
            <person name="Sun Q."/>
            <person name="Zhang L."/>
            <person name="Zhou B."/>
            <person name="Peng R."/>
            <person name="Zhang X."/>
            <person name="Liu F."/>
        </authorList>
    </citation>
    <scope>NUCLEOTIDE SEQUENCE [LARGE SCALE GENOMIC DNA]</scope>
    <source>
        <strain evidence="2">cv. PA1801</strain>
    </source>
</reference>
<gene>
    <name evidence="1" type="ORF">EPI10_023772</name>
</gene>
<dbReference type="CDD" id="cd00303">
    <property type="entry name" value="retropepsin_like"/>
    <property type="match status" value="1"/>
</dbReference>
<dbReference type="EMBL" id="SMMG02000005">
    <property type="protein sequence ID" value="KAA3473394.1"/>
    <property type="molecule type" value="Genomic_DNA"/>
</dbReference>
<organism evidence="1 2">
    <name type="scientific">Gossypium australe</name>
    <dbReference type="NCBI Taxonomy" id="47621"/>
    <lineage>
        <taxon>Eukaryota</taxon>
        <taxon>Viridiplantae</taxon>
        <taxon>Streptophyta</taxon>
        <taxon>Embryophyta</taxon>
        <taxon>Tracheophyta</taxon>
        <taxon>Spermatophyta</taxon>
        <taxon>Magnoliopsida</taxon>
        <taxon>eudicotyledons</taxon>
        <taxon>Gunneridae</taxon>
        <taxon>Pentapetalae</taxon>
        <taxon>rosids</taxon>
        <taxon>malvids</taxon>
        <taxon>Malvales</taxon>
        <taxon>Malvaceae</taxon>
        <taxon>Malvoideae</taxon>
        <taxon>Gossypium</taxon>
    </lineage>
</organism>
<comment type="caution">
    <text evidence="1">The sequence shown here is derived from an EMBL/GenBank/DDBJ whole genome shotgun (WGS) entry which is preliminary data.</text>
</comment>
<dbReference type="PANTHER" id="PTHR15503">
    <property type="entry name" value="LDOC1 RELATED"/>
    <property type="match status" value="1"/>
</dbReference>
<dbReference type="Proteomes" id="UP000325315">
    <property type="component" value="Unassembled WGS sequence"/>
</dbReference>
<dbReference type="Gene3D" id="2.40.70.10">
    <property type="entry name" value="Acid Proteases"/>
    <property type="match status" value="1"/>
</dbReference>
<name>A0A5B6VWM9_9ROSI</name>
<dbReference type="InterPro" id="IPR032567">
    <property type="entry name" value="RTL1-rel"/>
</dbReference>
<dbReference type="Pfam" id="PF08284">
    <property type="entry name" value="RVP_2"/>
    <property type="match status" value="1"/>
</dbReference>
<sequence length="209" mass="23114">MTKDSAVKFDARAAARAYTIRAREEASSQDVIIGTFSLYDTNVIALIDPGSTHLYVCKNLVSSKKLPVESTEFVIKVSNPSGKYVLVDKICKNCPLKTQGYSFPADLMLLRFDVFNVILGWFAYSDFVDVGSEICEKSCEAYLTYVLDTKVSEKKIELVPVVCECSDVFLEELSGLPPVKEIEFAIELIPGTSPISIALYKMAPIELKA</sequence>
<dbReference type="PANTHER" id="PTHR15503:SF45">
    <property type="entry name" value="RNA-DIRECTED DNA POLYMERASE HOMOLOG"/>
    <property type="match status" value="1"/>
</dbReference>
<evidence type="ECO:0000313" key="2">
    <source>
        <dbReference type="Proteomes" id="UP000325315"/>
    </source>
</evidence>
<dbReference type="AlphaFoldDB" id="A0A5B6VWM9"/>
<evidence type="ECO:0000313" key="1">
    <source>
        <dbReference type="EMBL" id="KAA3473394.1"/>
    </source>
</evidence>
<keyword evidence="2" id="KW-1185">Reference proteome</keyword>
<proteinExistence type="predicted"/>
<protein>
    <submittedName>
        <fullName evidence="1">Transposon Ty3-G Gag-Pol polyprotein</fullName>
    </submittedName>
</protein>
<dbReference type="InterPro" id="IPR021109">
    <property type="entry name" value="Peptidase_aspartic_dom_sf"/>
</dbReference>